<dbReference type="AlphaFoldDB" id="A0A1M6P6P9"/>
<dbReference type="Proteomes" id="UP000184080">
    <property type="component" value="Unassembled WGS sequence"/>
</dbReference>
<organism evidence="4 5">
    <name type="scientific">Clostridium amylolyticum</name>
    <dbReference type="NCBI Taxonomy" id="1121298"/>
    <lineage>
        <taxon>Bacteria</taxon>
        <taxon>Bacillati</taxon>
        <taxon>Bacillota</taxon>
        <taxon>Clostridia</taxon>
        <taxon>Eubacteriales</taxon>
        <taxon>Clostridiaceae</taxon>
        <taxon>Clostridium</taxon>
    </lineage>
</organism>
<evidence type="ECO:0000259" key="3">
    <source>
        <dbReference type="PROSITE" id="PS51371"/>
    </source>
</evidence>
<feature type="domain" description="CBS" evidence="3">
    <location>
        <begin position="72"/>
        <end position="128"/>
    </location>
</feature>
<accession>A0A1M6P6P9</accession>
<name>A0A1M6P6P9_9CLOT</name>
<dbReference type="OrthoDB" id="9802114at2"/>
<dbReference type="PANTHER" id="PTHR43080">
    <property type="entry name" value="CBS DOMAIN-CONTAINING PROTEIN CBSX3, MITOCHONDRIAL"/>
    <property type="match status" value="1"/>
</dbReference>
<keyword evidence="5" id="KW-1185">Reference proteome</keyword>
<dbReference type="PROSITE" id="PS51371">
    <property type="entry name" value="CBS"/>
    <property type="match status" value="2"/>
</dbReference>
<sequence length="142" mass="15465">MRVKDVMTNDVASLKPEDSIERAAELMKEFNIGSLPVCEGKKVIGIVTDRDIALRAVAEGKDNRNQTVKDVMSSNPVVIDSQADVKEAAKLMSDNQIRRIPIVEANSLVGMVSLGDIAVEPHLEDNAQDALKDISEPSIPNR</sequence>
<dbReference type="InterPro" id="IPR046342">
    <property type="entry name" value="CBS_dom_sf"/>
</dbReference>
<dbReference type="Gene3D" id="3.10.580.10">
    <property type="entry name" value="CBS-domain"/>
    <property type="match status" value="1"/>
</dbReference>
<evidence type="ECO:0000313" key="4">
    <source>
        <dbReference type="EMBL" id="SHK03593.1"/>
    </source>
</evidence>
<protein>
    <submittedName>
        <fullName evidence="4">CBS domain-containing protein</fullName>
    </submittedName>
</protein>
<dbReference type="InterPro" id="IPR051257">
    <property type="entry name" value="Diverse_CBS-Domain"/>
</dbReference>
<feature type="domain" description="CBS" evidence="3">
    <location>
        <begin position="7"/>
        <end position="63"/>
    </location>
</feature>
<evidence type="ECO:0000256" key="1">
    <source>
        <dbReference type="ARBA" id="ARBA00023122"/>
    </source>
</evidence>
<dbReference type="Pfam" id="PF00571">
    <property type="entry name" value="CBS"/>
    <property type="match status" value="2"/>
</dbReference>
<dbReference type="PANTHER" id="PTHR43080:SF2">
    <property type="entry name" value="CBS DOMAIN-CONTAINING PROTEIN"/>
    <property type="match status" value="1"/>
</dbReference>
<dbReference type="InterPro" id="IPR000644">
    <property type="entry name" value="CBS_dom"/>
</dbReference>
<dbReference type="EMBL" id="FQZO01000014">
    <property type="protein sequence ID" value="SHK03593.1"/>
    <property type="molecule type" value="Genomic_DNA"/>
</dbReference>
<proteinExistence type="predicted"/>
<gene>
    <name evidence="4" type="ORF">SAMN05444401_0436</name>
</gene>
<dbReference type="CDD" id="cd04622">
    <property type="entry name" value="CBS_pair_HRP1_like"/>
    <property type="match status" value="1"/>
</dbReference>
<dbReference type="RefSeq" id="WP_073012658.1">
    <property type="nucleotide sequence ID" value="NZ_FQZO01000014.1"/>
</dbReference>
<dbReference type="SMART" id="SM00116">
    <property type="entry name" value="CBS"/>
    <property type="match status" value="2"/>
</dbReference>
<keyword evidence="1 2" id="KW-0129">CBS domain</keyword>
<dbReference type="SUPFAM" id="SSF54631">
    <property type="entry name" value="CBS-domain pair"/>
    <property type="match status" value="1"/>
</dbReference>
<evidence type="ECO:0000256" key="2">
    <source>
        <dbReference type="PROSITE-ProRule" id="PRU00703"/>
    </source>
</evidence>
<dbReference type="STRING" id="1121298.SAMN05444401_0436"/>
<reference evidence="4 5" key="1">
    <citation type="submission" date="2016-11" db="EMBL/GenBank/DDBJ databases">
        <authorList>
            <person name="Jaros S."/>
            <person name="Januszkiewicz K."/>
            <person name="Wedrychowicz H."/>
        </authorList>
    </citation>
    <scope>NUCLEOTIDE SEQUENCE [LARGE SCALE GENOMIC DNA]</scope>
    <source>
        <strain evidence="4 5">DSM 21864</strain>
    </source>
</reference>
<evidence type="ECO:0000313" key="5">
    <source>
        <dbReference type="Proteomes" id="UP000184080"/>
    </source>
</evidence>